<accession>A0AAN7JUV8</accession>
<sequence>MLMRFCSSAISQAILARNVYEEFLGLSFFLIYRISMCMDIWRMDAEMIGHGKFHQEESTISDDNDERLSRICGPHRIRHLLWKWKAMREEKQGPLETTQLSLGRVV</sequence>
<reference evidence="1 2" key="1">
    <citation type="journal article" date="2023" name="Hortic Res">
        <title>Pangenome of water caltrop reveals structural variations and asymmetric subgenome divergence after allopolyploidization.</title>
        <authorList>
            <person name="Zhang X."/>
            <person name="Chen Y."/>
            <person name="Wang L."/>
            <person name="Yuan Y."/>
            <person name="Fang M."/>
            <person name="Shi L."/>
            <person name="Lu R."/>
            <person name="Comes H.P."/>
            <person name="Ma Y."/>
            <person name="Chen Y."/>
            <person name="Huang G."/>
            <person name="Zhou Y."/>
            <person name="Zheng Z."/>
            <person name="Qiu Y."/>
        </authorList>
    </citation>
    <scope>NUCLEOTIDE SEQUENCE [LARGE SCALE GENOMIC DNA]</scope>
    <source>
        <tissue evidence="1">Roots</tissue>
    </source>
</reference>
<evidence type="ECO:0000313" key="2">
    <source>
        <dbReference type="Proteomes" id="UP001345219"/>
    </source>
</evidence>
<keyword evidence="2" id="KW-1185">Reference proteome</keyword>
<protein>
    <submittedName>
        <fullName evidence="1">Uncharacterized protein</fullName>
    </submittedName>
</protein>
<evidence type="ECO:0000313" key="1">
    <source>
        <dbReference type="EMBL" id="KAK4753389.1"/>
    </source>
</evidence>
<name>A0AAN7JUV8_9MYRT</name>
<dbReference type="Proteomes" id="UP001345219">
    <property type="component" value="Chromosome 16"/>
</dbReference>
<organism evidence="1 2">
    <name type="scientific">Trapa incisa</name>
    <dbReference type="NCBI Taxonomy" id="236973"/>
    <lineage>
        <taxon>Eukaryota</taxon>
        <taxon>Viridiplantae</taxon>
        <taxon>Streptophyta</taxon>
        <taxon>Embryophyta</taxon>
        <taxon>Tracheophyta</taxon>
        <taxon>Spermatophyta</taxon>
        <taxon>Magnoliopsida</taxon>
        <taxon>eudicotyledons</taxon>
        <taxon>Gunneridae</taxon>
        <taxon>Pentapetalae</taxon>
        <taxon>rosids</taxon>
        <taxon>malvids</taxon>
        <taxon>Myrtales</taxon>
        <taxon>Lythraceae</taxon>
        <taxon>Trapa</taxon>
    </lineage>
</organism>
<dbReference type="EMBL" id="JAXIOK010000016">
    <property type="protein sequence ID" value="KAK4753389.1"/>
    <property type="molecule type" value="Genomic_DNA"/>
</dbReference>
<gene>
    <name evidence="1" type="ORF">SAY87_022187</name>
</gene>
<proteinExistence type="predicted"/>
<comment type="caution">
    <text evidence="1">The sequence shown here is derived from an EMBL/GenBank/DDBJ whole genome shotgun (WGS) entry which is preliminary data.</text>
</comment>
<dbReference type="AlphaFoldDB" id="A0AAN7JUV8"/>